<organism evidence="1 3">
    <name type="scientific">Enterococcus gilvus ATCC BAA-350</name>
    <dbReference type="NCBI Taxonomy" id="1158614"/>
    <lineage>
        <taxon>Bacteria</taxon>
        <taxon>Bacillati</taxon>
        <taxon>Bacillota</taxon>
        <taxon>Bacilli</taxon>
        <taxon>Lactobacillales</taxon>
        <taxon>Enterococcaceae</taxon>
        <taxon>Enterococcus</taxon>
    </lineage>
</organism>
<dbReference type="eggNOG" id="ENOG50306VD">
    <property type="taxonomic scope" value="Bacteria"/>
</dbReference>
<dbReference type="AlphaFoldDB" id="R2XLU4"/>
<gene>
    <name evidence="2" type="ORF">I592_01240</name>
    <name evidence="1" type="ORF">UKC_02726</name>
</gene>
<sequence length="167" mass="20011">MKKIKIFNNEKKKEIVFDFNDLDNNIYQYTTNDNKVITFDYTQTKDLIDTALADCKVDIFKVFRQKYSLSDTTFFNNQQSKDPRYNLKLYLIYLDLKQNKDKINHEIELMENAIKTNKISVNQYAKLSKITKQSLFNIKSNKQDKGNKYFYKTYLKIVEANKYLKES</sequence>
<keyword evidence="4" id="KW-1185">Reference proteome</keyword>
<evidence type="ECO:0000313" key="2">
    <source>
        <dbReference type="EMBL" id="EOW81939.1"/>
    </source>
</evidence>
<dbReference type="Proteomes" id="UP000013750">
    <property type="component" value="Unassembled WGS sequence"/>
</dbReference>
<evidence type="ECO:0000313" key="3">
    <source>
        <dbReference type="Proteomes" id="UP000013750"/>
    </source>
</evidence>
<dbReference type="RefSeq" id="WP_010781098.1">
    <property type="nucleotide sequence ID" value="NZ_ASWH01000001.1"/>
</dbReference>
<protein>
    <submittedName>
        <fullName evidence="1">Uncharacterized protein</fullName>
    </submittedName>
</protein>
<dbReference type="OrthoDB" id="9897470at2"/>
<dbReference type="HOGENOM" id="CLU_1790918_0_0_9"/>
<accession>R2XLU4</accession>
<evidence type="ECO:0000313" key="4">
    <source>
        <dbReference type="Proteomes" id="UP000014160"/>
    </source>
</evidence>
<dbReference type="EMBL" id="AJDQ01000008">
    <property type="protein sequence ID" value="EOI55518.1"/>
    <property type="molecule type" value="Genomic_DNA"/>
</dbReference>
<reference evidence="1 3" key="1">
    <citation type="submission" date="2013-02" db="EMBL/GenBank/DDBJ databases">
        <title>The Genome Sequence of Enterococcus gilvus ATCC BAA-350.</title>
        <authorList>
            <consortium name="The Broad Institute Genome Sequencing Platform"/>
            <consortium name="The Broad Institute Genome Sequencing Center for Infectious Disease"/>
            <person name="Earl A.M."/>
            <person name="Gilmore M.S."/>
            <person name="Lebreton F."/>
            <person name="Walker B."/>
            <person name="Young S.K."/>
            <person name="Zeng Q."/>
            <person name="Gargeya S."/>
            <person name="Fitzgerald M."/>
            <person name="Haas B."/>
            <person name="Abouelleil A."/>
            <person name="Alvarado L."/>
            <person name="Arachchi H.M."/>
            <person name="Berlin A.M."/>
            <person name="Chapman S.B."/>
            <person name="Dewar J."/>
            <person name="Goldberg J."/>
            <person name="Griggs A."/>
            <person name="Gujja S."/>
            <person name="Hansen M."/>
            <person name="Howarth C."/>
            <person name="Imamovic A."/>
            <person name="Larimer J."/>
            <person name="McCowan C."/>
            <person name="Murphy C."/>
            <person name="Neiman D."/>
            <person name="Pearson M."/>
            <person name="Priest M."/>
            <person name="Roberts A."/>
            <person name="Saif S."/>
            <person name="Shea T."/>
            <person name="Sisk P."/>
            <person name="Sykes S."/>
            <person name="Wortman J."/>
            <person name="Nusbaum C."/>
            <person name="Birren B."/>
        </authorList>
    </citation>
    <scope>NUCLEOTIDE SEQUENCE [LARGE SCALE GENOMIC DNA]</scope>
    <source>
        <strain evidence="1 3">ATCC BAA-350</strain>
    </source>
</reference>
<comment type="caution">
    <text evidence="1">The sequence shown here is derived from an EMBL/GenBank/DDBJ whole genome shotgun (WGS) entry which is preliminary data.</text>
</comment>
<evidence type="ECO:0000313" key="1">
    <source>
        <dbReference type="EMBL" id="EOI55518.1"/>
    </source>
</evidence>
<name>R2XLU4_9ENTE</name>
<dbReference type="PATRIC" id="fig|1158614.3.peg.2721"/>
<dbReference type="EMBL" id="ASWH01000001">
    <property type="protein sequence ID" value="EOW81939.1"/>
    <property type="molecule type" value="Genomic_DNA"/>
</dbReference>
<proteinExistence type="predicted"/>
<reference evidence="2 4" key="2">
    <citation type="submission" date="2013-03" db="EMBL/GenBank/DDBJ databases">
        <title>The Genome Sequence of Enterococcus gilvus ATCC BAA-350 (PacBio/Illumina hybrid assembly).</title>
        <authorList>
            <consortium name="The Broad Institute Genomics Platform"/>
            <consortium name="The Broad Institute Genome Sequencing Center for Infectious Disease"/>
            <person name="Earl A."/>
            <person name="Russ C."/>
            <person name="Gilmore M."/>
            <person name="Surin D."/>
            <person name="Walker B."/>
            <person name="Young S."/>
            <person name="Zeng Q."/>
            <person name="Gargeya S."/>
            <person name="Fitzgerald M."/>
            <person name="Haas B."/>
            <person name="Abouelleil A."/>
            <person name="Allen A.W."/>
            <person name="Alvarado L."/>
            <person name="Arachchi H.M."/>
            <person name="Berlin A.M."/>
            <person name="Chapman S.B."/>
            <person name="Gainer-Dewar J."/>
            <person name="Goldberg J."/>
            <person name="Griggs A."/>
            <person name="Gujja S."/>
            <person name="Hansen M."/>
            <person name="Howarth C."/>
            <person name="Imamovic A."/>
            <person name="Ireland A."/>
            <person name="Larimer J."/>
            <person name="McCowan C."/>
            <person name="Murphy C."/>
            <person name="Pearson M."/>
            <person name="Poon T.W."/>
            <person name="Priest M."/>
            <person name="Roberts A."/>
            <person name="Saif S."/>
            <person name="Shea T."/>
            <person name="Sisk P."/>
            <person name="Sykes S."/>
            <person name="Wortman J."/>
            <person name="Nusbaum C."/>
            <person name="Birren B."/>
        </authorList>
    </citation>
    <scope>NUCLEOTIDE SEQUENCE [LARGE SCALE GENOMIC DNA]</scope>
    <source>
        <strain evidence="2 4">ATCC BAA-350</strain>
    </source>
</reference>
<dbReference type="Proteomes" id="UP000014160">
    <property type="component" value="Unassembled WGS sequence"/>
</dbReference>